<reference evidence="2 3" key="1">
    <citation type="submission" date="2020-02" db="EMBL/GenBank/DDBJ databases">
        <title>Plant-Promoting Endophytic Bacterium Rhizobium oryzihabitans sp. nov., Isolated from the Root of Rice.</title>
        <authorList>
            <person name="zhao J."/>
            <person name="Zhang G."/>
        </authorList>
    </citation>
    <scope>NUCLEOTIDE SEQUENCE [LARGE SCALE GENOMIC DNA]</scope>
    <source>
        <strain evidence="2 3">M15</strain>
    </source>
</reference>
<evidence type="ECO:0000313" key="2">
    <source>
        <dbReference type="EMBL" id="QIB38115.1"/>
    </source>
</evidence>
<proteinExistence type="predicted"/>
<gene>
    <name evidence="2" type="ORF">G3A56_09040</name>
</gene>
<accession>A0A7L5BH16</accession>
<keyword evidence="3" id="KW-1185">Reference proteome</keyword>
<evidence type="ECO:0000313" key="3">
    <source>
        <dbReference type="Proteomes" id="UP000464865"/>
    </source>
</evidence>
<keyword evidence="1" id="KW-0812">Transmembrane</keyword>
<protein>
    <submittedName>
        <fullName evidence="2">Uncharacterized protein</fullName>
    </submittedName>
</protein>
<dbReference type="AlphaFoldDB" id="A0A7L5BH16"/>
<dbReference type="EMBL" id="CP048632">
    <property type="protein sequence ID" value="QIB38115.1"/>
    <property type="molecule type" value="Genomic_DNA"/>
</dbReference>
<sequence length="96" mass="10589">MKFFMDHKASAEWAVRRRIIIIALIWSGGLVTYLAIWGRPIALSDTVAMNLILLIGGIIGSYVFGAVWEKNTQVKADIAQQAVEQGDTDTTVKVEP</sequence>
<dbReference type="KEGG" id="roy:G3A56_09040"/>
<name>A0A7L5BH16_9HYPH</name>
<organism evidence="2 3">
    <name type="scientific">Rhizobium oryzihabitans</name>
    <dbReference type="NCBI Taxonomy" id="2267833"/>
    <lineage>
        <taxon>Bacteria</taxon>
        <taxon>Pseudomonadati</taxon>
        <taxon>Pseudomonadota</taxon>
        <taxon>Alphaproteobacteria</taxon>
        <taxon>Hyphomicrobiales</taxon>
        <taxon>Rhizobiaceae</taxon>
        <taxon>Rhizobium/Agrobacterium group</taxon>
        <taxon>Rhizobium</taxon>
    </lineage>
</organism>
<keyword evidence="1" id="KW-1133">Transmembrane helix</keyword>
<feature type="transmembrane region" description="Helical" evidence="1">
    <location>
        <begin position="20"/>
        <end position="41"/>
    </location>
</feature>
<dbReference type="Proteomes" id="UP000464865">
    <property type="component" value="Chromosome M15-11"/>
</dbReference>
<keyword evidence="1" id="KW-0472">Membrane</keyword>
<dbReference type="RefSeq" id="WP_112494122.1">
    <property type="nucleotide sequence ID" value="NZ_CP048632.1"/>
</dbReference>
<evidence type="ECO:0000256" key="1">
    <source>
        <dbReference type="SAM" id="Phobius"/>
    </source>
</evidence>
<feature type="transmembrane region" description="Helical" evidence="1">
    <location>
        <begin position="47"/>
        <end position="68"/>
    </location>
</feature>